<feature type="compositionally biased region" description="Acidic residues" evidence="1">
    <location>
        <begin position="118"/>
        <end position="128"/>
    </location>
</feature>
<dbReference type="Proteomes" id="UP001221898">
    <property type="component" value="Unassembled WGS sequence"/>
</dbReference>
<dbReference type="AlphaFoldDB" id="A0AAD7WHL3"/>
<comment type="caution">
    <text evidence="2">The sequence shown here is derived from an EMBL/GenBank/DDBJ whole genome shotgun (WGS) entry which is preliminary data.</text>
</comment>
<feature type="region of interest" description="Disordered" evidence="1">
    <location>
        <begin position="48"/>
        <end position="128"/>
    </location>
</feature>
<feature type="compositionally biased region" description="Basic and acidic residues" evidence="1">
    <location>
        <begin position="12"/>
        <end position="34"/>
    </location>
</feature>
<name>A0AAD7WHL3_9TELE</name>
<evidence type="ECO:0000256" key="1">
    <source>
        <dbReference type="SAM" id="MobiDB-lite"/>
    </source>
</evidence>
<evidence type="ECO:0000313" key="2">
    <source>
        <dbReference type="EMBL" id="KAJ8397272.1"/>
    </source>
</evidence>
<feature type="compositionally biased region" description="Low complexity" evidence="1">
    <location>
        <begin position="78"/>
        <end position="88"/>
    </location>
</feature>
<feature type="region of interest" description="Disordered" evidence="1">
    <location>
        <begin position="160"/>
        <end position="198"/>
    </location>
</feature>
<proteinExistence type="predicted"/>
<feature type="compositionally biased region" description="Basic and acidic residues" evidence="1">
    <location>
        <begin position="89"/>
        <end position="117"/>
    </location>
</feature>
<dbReference type="EMBL" id="JAINUG010000099">
    <property type="protein sequence ID" value="KAJ8397272.1"/>
    <property type="molecule type" value="Genomic_DNA"/>
</dbReference>
<sequence>MWKWQDGGCGAGRDEVSRDGEEQEREAVSESRSHPCERILPCGACASAGKRRGRCRGAVSSEQQRSARTRHTGGSGGARSSAARIRSTSAKEQERHGEEQEQEQHGEEQEQGRSRGSDEEEQLGEEQGQDVFVHVGRLLCHSCFLPVDGHVQMRRGLVRGGGVAHSSVEKELPSRPPHRRSPHLGGPARDEEELGETR</sequence>
<gene>
    <name evidence="2" type="ORF">AAFF_G00441060</name>
</gene>
<accession>A0AAD7WHL3</accession>
<feature type="region of interest" description="Disordered" evidence="1">
    <location>
        <begin position="1"/>
        <end position="34"/>
    </location>
</feature>
<evidence type="ECO:0000313" key="3">
    <source>
        <dbReference type="Proteomes" id="UP001221898"/>
    </source>
</evidence>
<reference evidence="2" key="1">
    <citation type="journal article" date="2023" name="Science">
        <title>Genome structures resolve the early diversification of teleost fishes.</title>
        <authorList>
            <person name="Parey E."/>
            <person name="Louis A."/>
            <person name="Montfort J."/>
            <person name="Bouchez O."/>
            <person name="Roques C."/>
            <person name="Iampietro C."/>
            <person name="Lluch J."/>
            <person name="Castinel A."/>
            <person name="Donnadieu C."/>
            <person name="Desvignes T."/>
            <person name="Floi Bucao C."/>
            <person name="Jouanno E."/>
            <person name="Wen M."/>
            <person name="Mejri S."/>
            <person name="Dirks R."/>
            <person name="Jansen H."/>
            <person name="Henkel C."/>
            <person name="Chen W.J."/>
            <person name="Zahm M."/>
            <person name="Cabau C."/>
            <person name="Klopp C."/>
            <person name="Thompson A.W."/>
            <person name="Robinson-Rechavi M."/>
            <person name="Braasch I."/>
            <person name="Lecointre G."/>
            <person name="Bobe J."/>
            <person name="Postlethwait J.H."/>
            <person name="Berthelot C."/>
            <person name="Roest Crollius H."/>
            <person name="Guiguen Y."/>
        </authorList>
    </citation>
    <scope>NUCLEOTIDE SEQUENCE</scope>
    <source>
        <strain evidence="2">NC1722</strain>
    </source>
</reference>
<keyword evidence="3" id="KW-1185">Reference proteome</keyword>
<organism evidence="2 3">
    <name type="scientific">Aldrovandia affinis</name>
    <dbReference type="NCBI Taxonomy" id="143900"/>
    <lineage>
        <taxon>Eukaryota</taxon>
        <taxon>Metazoa</taxon>
        <taxon>Chordata</taxon>
        <taxon>Craniata</taxon>
        <taxon>Vertebrata</taxon>
        <taxon>Euteleostomi</taxon>
        <taxon>Actinopterygii</taxon>
        <taxon>Neopterygii</taxon>
        <taxon>Teleostei</taxon>
        <taxon>Notacanthiformes</taxon>
        <taxon>Halosauridae</taxon>
        <taxon>Aldrovandia</taxon>
    </lineage>
</organism>
<protein>
    <submittedName>
        <fullName evidence="2">Uncharacterized protein</fullName>
    </submittedName>
</protein>